<comment type="caution">
    <text evidence="3">The sequence shown here is derived from an EMBL/GenBank/DDBJ whole genome shotgun (WGS) entry which is preliminary data.</text>
</comment>
<dbReference type="RefSeq" id="WP_191667916.1">
    <property type="nucleotide sequence ID" value="NZ_QORN01000017.1"/>
</dbReference>
<reference evidence="3 4" key="1">
    <citation type="submission" date="2018-07" db="EMBL/GenBank/DDBJ databases">
        <title>Phylogenomic Insights into understanding Host Adaptation of Lactobacillus reuteri by a novel species, Lactobacillus spp. M31.</title>
        <authorList>
            <person name="Sharma S."/>
            <person name="Patil P."/>
            <person name="Korpole S."/>
            <person name="Patil P.B."/>
        </authorList>
    </citation>
    <scope>NUCLEOTIDE SEQUENCE [LARGE SCALE GENOMIC DNA]</scope>
    <source>
        <strain evidence="3 4">M31</strain>
    </source>
</reference>
<dbReference type="SUPFAM" id="SSF55781">
    <property type="entry name" value="GAF domain-like"/>
    <property type="match status" value="1"/>
</dbReference>
<comment type="similarity">
    <text evidence="1">Belongs to the free Met sulfoxide reductase family.</text>
</comment>
<dbReference type="PANTHER" id="PTHR21021">
    <property type="entry name" value="GAF/PUTATIVE CYTOSKELETAL PROTEIN"/>
    <property type="match status" value="1"/>
</dbReference>
<dbReference type="InterPro" id="IPR029016">
    <property type="entry name" value="GAF-like_dom_sf"/>
</dbReference>
<gene>
    <name evidence="3" type="ORF">DTK66_04535</name>
</gene>
<proteinExistence type="inferred from homology"/>
<evidence type="ECO:0000259" key="2">
    <source>
        <dbReference type="Pfam" id="PF13185"/>
    </source>
</evidence>
<dbReference type="InterPro" id="IPR051330">
    <property type="entry name" value="Phosphatase_reg/MetRdx"/>
</dbReference>
<dbReference type="InterPro" id="IPR003018">
    <property type="entry name" value="GAF"/>
</dbReference>
<keyword evidence="4" id="KW-1185">Reference proteome</keyword>
<name>A0ABR8P6M1_9LACO</name>
<sequence length="151" mass="16486">MSENSLLTAQLASLLTGEHNKIANLANASALLMQSLAEINWAGFYLFDKEKNELVLGPFQGKVACMHIKLGNGVCGTSAVKQKIIVVDDVQQFKGYIACDSAAQSELVIPLVKDSQLVGVLDLDSPIKNRFDKEITNELEAFSQMLLKMLD</sequence>
<feature type="domain" description="GAF" evidence="2">
    <location>
        <begin position="31"/>
        <end position="143"/>
    </location>
</feature>
<dbReference type="Proteomes" id="UP000704341">
    <property type="component" value="Unassembled WGS sequence"/>
</dbReference>
<protein>
    <submittedName>
        <fullName evidence="3">GAF domain-containing protein</fullName>
    </submittedName>
</protein>
<evidence type="ECO:0000313" key="3">
    <source>
        <dbReference type="EMBL" id="MBD5806385.1"/>
    </source>
</evidence>
<dbReference type="EMBL" id="QORN01000017">
    <property type="protein sequence ID" value="MBD5806385.1"/>
    <property type="molecule type" value="Genomic_DNA"/>
</dbReference>
<accession>A0ABR8P6M1</accession>
<dbReference type="Pfam" id="PF13185">
    <property type="entry name" value="GAF_2"/>
    <property type="match status" value="1"/>
</dbReference>
<dbReference type="Gene3D" id="3.30.450.40">
    <property type="match status" value="1"/>
</dbReference>
<organism evidence="3 4">
    <name type="scientific">Limosilactobacillus walteri</name>
    <dbReference type="NCBI Taxonomy" id="2268022"/>
    <lineage>
        <taxon>Bacteria</taxon>
        <taxon>Bacillati</taxon>
        <taxon>Bacillota</taxon>
        <taxon>Bacilli</taxon>
        <taxon>Lactobacillales</taxon>
        <taxon>Lactobacillaceae</taxon>
        <taxon>Limosilactobacillus</taxon>
    </lineage>
</organism>
<dbReference type="PANTHER" id="PTHR21021:SF15">
    <property type="entry name" value="FREE METHIONINE-R-SULFOXIDE REDUCTASE"/>
    <property type="match status" value="1"/>
</dbReference>
<evidence type="ECO:0000313" key="4">
    <source>
        <dbReference type="Proteomes" id="UP000704341"/>
    </source>
</evidence>
<evidence type="ECO:0000256" key="1">
    <source>
        <dbReference type="ARBA" id="ARBA00038454"/>
    </source>
</evidence>